<keyword evidence="1" id="KW-0812">Transmembrane</keyword>
<dbReference type="RefSeq" id="WP_148058963.1">
    <property type="nucleotide sequence ID" value="NZ_RKHK01000001.1"/>
</dbReference>
<keyword evidence="3" id="KW-1185">Reference proteome</keyword>
<dbReference type="AlphaFoldDB" id="A0A3N2BGQ9"/>
<evidence type="ECO:0000256" key="1">
    <source>
        <dbReference type="SAM" id="Phobius"/>
    </source>
</evidence>
<dbReference type="EMBL" id="RKHK01000001">
    <property type="protein sequence ID" value="ROR74427.1"/>
    <property type="molecule type" value="Genomic_DNA"/>
</dbReference>
<dbReference type="Proteomes" id="UP000280668">
    <property type="component" value="Unassembled WGS sequence"/>
</dbReference>
<dbReference type="OrthoDB" id="3700439at2"/>
<organism evidence="2 3">
    <name type="scientific">Bogoriella caseilytica</name>
    <dbReference type="NCBI Taxonomy" id="56055"/>
    <lineage>
        <taxon>Bacteria</taxon>
        <taxon>Bacillati</taxon>
        <taxon>Actinomycetota</taxon>
        <taxon>Actinomycetes</taxon>
        <taxon>Micrococcales</taxon>
        <taxon>Bogoriellaceae</taxon>
        <taxon>Bogoriella</taxon>
    </lineage>
</organism>
<accession>A0A3N2BGQ9</accession>
<feature type="transmembrane region" description="Helical" evidence="1">
    <location>
        <begin position="20"/>
        <end position="42"/>
    </location>
</feature>
<name>A0A3N2BGQ9_9MICO</name>
<evidence type="ECO:0000313" key="3">
    <source>
        <dbReference type="Proteomes" id="UP000280668"/>
    </source>
</evidence>
<evidence type="ECO:0000313" key="2">
    <source>
        <dbReference type="EMBL" id="ROR74427.1"/>
    </source>
</evidence>
<gene>
    <name evidence="2" type="ORF">EDD31_2843</name>
</gene>
<sequence length="230" mass="25973">MTDDTWLGFTEVQWTGLYTFFTGGLLLVAVVAALVAWAQVSAMREQRAEARRAAQEASRPYVIVTTEPTRVDRHLFDLVVKNIGRRPAHDVRVKLDPKPVRADERGGAVIGDVKMLNEPIAMIAPGQELRTFFDNSIEREERRGELPTSHRVHVTYSDSSKEVYDEESVLDLDALRDTMFAKEMTVHHLAKKLEKTNQLLARSPVINPRSALSVDATLYAPPFEDDEDQE</sequence>
<keyword evidence="1" id="KW-0472">Membrane</keyword>
<comment type="caution">
    <text evidence="2">The sequence shown here is derived from an EMBL/GenBank/DDBJ whole genome shotgun (WGS) entry which is preliminary data.</text>
</comment>
<protein>
    <submittedName>
        <fullName evidence="2">Uncharacterized protein</fullName>
    </submittedName>
</protein>
<reference evidence="2 3" key="1">
    <citation type="submission" date="2018-11" db="EMBL/GenBank/DDBJ databases">
        <title>Sequencing the genomes of 1000 actinobacteria strains.</title>
        <authorList>
            <person name="Klenk H.-P."/>
        </authorList>
    </citation>
    <scope>NUCLEOTIDE SEQUENCE [LARGE SCALE GENOMIC DNA]</scope>
    <source>
        <strain evidence="2 3">DSM 11294</strain>
    </source>
</reference>
<keyword evidence="1" id="KW-1133">Transmembrane helix</keyword>
<proteinExistence type="predicted"/>